<dbReference type="PANTHER" id="PTHR48154">
    <property type="entry name" value="PROTEIN, PUTATIVE-RELATED"/>
    <property type="match status" value="1"/>
</dbReference>
<name>A0ABD1L8D0_9FABA</name>
<gene>
    <name evidence="2" type="ORF">Fmac_028741</name>
</gene>
<proteinExistence type="predicted"/>
<keyword evidence="3" id="KW-1185">Reference proteome</keyword>
<evidence type="ECO:0000259" key="1">
    <source>
        <dbReference type="Pfam" id="PF24924"/>
    </source>
</evidence>
<sequence length="307" mass="35100">MGESSISLKIYVDPAFIWVLVHFWSPCLHCFEFPLFDLVPTLEEYELMLRWPKSAGVYTYRGAHIAVDKVATLIKLPSHQSALVGSGNIKDHLSSLAEKEDWSAFNKTPTSIVFGTTLFPFHADTVDHAAMDTFFAWDVHLTSLVPVILADTLLSVNYCHQKQGKTLRCCLTLLYVWGITHFYASSYMGTLPEPLSSFSKIPLRRRYAMEWKAEVEHWSINHFSWICPWFCPGDILIRCRDYQSIPLMGLRGCIAYSPKVAMRQLMRAQTIPSQEELEGLCFFRESVNLEEIHVISQSMGETSLYGR</sequence>
<evidence type="ECO:0000313" key="3">
    <source>
        <dbReference type="Proteomes" id="UP001603857"/>
    </source>
</evidence>
<protein>
    <recommendedName>
        <fullName evidence="1">DUF7745 domain-containing protein</fullName>
    </recommendedName>
</protein>
<organism evidence="2 3">
    <name type="scientific">Flemingia macrophylla</name>
    <dbReference type="NCBI Taxonomy" id="520843"/>
    <lineage>
        <taxon>Eukaryota</taxon>
        <taxon>Viridiplantae</taxon>
        <taxon>Streptophyta</taxon>
        <taxon>Embryophyta</taxon>
        <taxon>Tracheophyta</taxon>
        <taxon>Spermatophyta</taxon>
        <taxon>Magnoliopsida</taxon>
        <taxon>eudicotyledons</taxon>
        <taxon>Gunneridae</taxon>
        <taxon>Pentapetalae</taxon>
        <taxon>rosids</taxon>
        <taxon>fabids</taxon>
        <taxon>Fabales</taxon>
        <taxon>Fabaceae</taxon>
        <taxon>Papilionoideae</taxon>
        <taxon>50 kb inversion clade</taxon>
        <taxon>NPAAA clade</taxon>
        <taxon>indigoferoid/millettioid clade</taxon>
        <taxon>Phaseoleae</taxon>
        <taxon>Flemingia</taxon>
    </lineage>
</organism>
<dbReference type="Proteomes" id="UP001603857">
    <property type="component" value="Unassembled WGS sequence"/>
</dbReference>
<dbReference type="EMBL" id="JBGMDY010000010">
    <property type="protein sequence ID" value="KAL2319772.1"/>
    <property type="molecule type" value="Genomic_DNA"/>
</dbReference>
<dbReference type="InterPro" id="IPR056647">
    <property type="entry name" value="DUF7745"/>
</dbReference>
<comment type="caution">
    <text evidence="2">The sequence shown here is derived from an EMBL/GenBank/DDBJ whole genome shotgun (WGS) entry which is preliminary data.</text>
</comment>
<dbReference type="PANTHER" id="PTHR48154:SF1">
    <property type="entry name" value="PROTEIN, PUTATIVE-RELATED"/>
    <property type="match status" value="1"/>
</dbReference>
<feature type="domain" description="DUF7745" evidence="1">
    <location>
        <begin position="8"/>
        <end position="287"/>
    </location>
</feature>
<dbReference type="AlphaFoldDB" id="A0ABD1L8D0"/>
<dbReference type="Pfam" id="PF24924">
    <property type="entry name" value="DUF7745"/>
    <property type="match status" value="1"/>
</dbReference>
<accession>A0ABD1L8D0</accession>
<reference evidence="2 3" key="1">
    <citation type="submission" date="2024-08" db="EMBL/GenBank/DDBJ databases">
        <title>Insights into the chromosomal genome structure of Flemingia macrophylla.</title>
        <authorList>
            <person name="Ding Y."/>
            <person name="Zhao Y."/>
            <person name="Bi W."/>
            <person name="Wu M."/>
            <person name="Zhao G."/>
            <person name="Gong Y."/>
            <person name="Li W."/>
            <person name="Zhang P."/>
        </authorList>
    </citation>
    <scope>NUCLEOTIDE SEQUENCE [LARGE SCALE GENOMIC DNA]</scope>
    <source>
        <strain evidence="2">DYQJB</strain>
        <tissue evidence="2">Leaf</tissue>
    </source>
</reference>
<evidence type="ECO:0000313" key="2">
    <source>
        <dbReference type="EMBL" id="KAL2319772.1"/>
    </source>
</evidence>